<dbReference type="Pfam" id="PF26639">
    <property type="entry name" value="Het-6_barrel"/>
    <property type="match status" value="1"/>
</dbReference>
<comment type="caution">
    <text evidence="2">The sequence shown here is derived from an EMBL/GenBank/DDBJ whole genome shotgun (WGS) entry which is preliminary data.</text>
</comment>
<organism evidence="2 3">
    <name type="scientific">Immersiella caudata</name>
    <dbReference type="NCBI Taxonomy" id="314043"/>
    <lineage>
        <taxon>Eukaryota</taxon>
        <taxon>Fungi</taxon>
        <taxon>Dikarya</taxon>
        <taxon>Ascomycota</taxon>
        <taxon>Pezizomycotina</taxon>
        <taxon>Sordariomycetes</taxon>
        <taxon>Sordariomycetidae</taxon>
        <taxon>Sordariales</taxon>
        <taxon>Lasiosphaeriaceae</taxon>
        <taxon>Immersiella</taxon>
    </lineage>
</organism>
<gene>
    <name evidence="2" type="ORF">B0T14DRAFT_436656</name>
</gene>
<proteinExistence type="predicted"/>
<dbReference type="InterPro" id="IPR052895">
    <property type="entry name" value="HetReg/Transcr_Mod"/>
</dbReference>
<feature type="domain" description="Heterokaryon incompatibility" evidence="1">
    <location>
        <begin position="51"/>
        <end position="198"/>
    </location>
</feature>
<dbReference type="InterPro" id="IPR010730">
    <property type="entry name" value="HET"/>
</dbReference>
<protein>
    <submittedName>
        <fullName evidence="2">Heterokaryon incompatibility protein-domain-containing protein</fullName>
    </submittedName>
</protein>
<dbReference type="AlphaFoldDB" id="A0AA40BUV1"/>
<dbReference type="Proteomes" id="UP001175000">
    <property type="component" value="Unassembled WGS sequence"/>
</dbReference>
<dbReference type="Pfam" id="PF06985">
    <property type="entry name" value="HET"/>
    <property type="match status" value="1"/>
</dbReference>
<accession>A0AA40BUV1</accession>
<keyword evidence="3" id="KW-1185">Reference proteome</keyword>
<name>A0AA40BUV1_9PEZI</name>
<dbReference type="PANTHER" id="PTHR24148:SF73">
    <property type="entry name" value="HET DOMAIN PROTEIN (AFU_ORTHOLOGUE AFUA_8G01020)"/>
    <property type="match status" value="1"/>
</dbReference>
<evidence type="ECO:0000259" key="1">
    <source>
        <dbReference type="Pfam" id="PF06985"/>
    </source>
</evidence>
<evidence type="ECO:0000313" key="3">
    <source>
        <dbReference type="Proteomes" id="UP001175000"/>
    </source>
</evidence>
<dbReference type="EMBL" id="JAULSU010000006">
    <property type="protein sequence ID" value="KAK0614482.1"/>
    <property type="molecule type" value="Genomic_DNA"/>
</dbReference>
<dbReference type="PANTHER" id="PTHR24148">
    <property type="entry name" value="ANKYRIN REPEAT DOMAIN-CONTAINING PROTEIN 39 HOMOLOG-RELATED"/>
    <property type="match status" value="1"/>
</dbReference>
<sequence length="622" mass="70126">MATPSDLTVDRPLVDQEIRLLRLNPSPAGVDSSKPLECTIEYHPLTQAPPYIALSYCWGSSSLKLPLIIDGKPCGVGANAVSALLHLLPQNDSEIHHFWVDQLCINQDDNAEKSRQVTLMWQIYSLADRVIAWIGLPGEDDVEFIIHHMKQVAELLRKGDAAKVVEMHSDAALLLRAAHALRAFCKRQYWRRLWIVQEFSVARDAWITCGHAQLEYADMPGYLKTRVEMMRAFRTGANSFLEGVLTRRRRYHLRRMHATGEPSSAVIAGRPLAPWERDIATQQETLLRVLVVTLVLEVDHSQPEATNPLDRIFSVMQFADDKNEFVGFPEYGRKCEEVYQDAARCMLMQGHVDVLCYCQSPGEVEGLATWAPDWREPIKRPSINIWTDNLFCASGDTRKGQAVTAPDDKTVILRGVMVDRIKETGSEWDPDWTAKLDCSAALAYLEEVKQFCAASSRYVHTQPAGDDGGDGGVGIDVEVLRTAIADRYNYREEERHPELLEGYRAAVEYMKAIASGTNPHEIYGMVVDDEIGWQAPWFTFCVKNLHSRRPFLSETGFVGLVPMSAQPGDQVVIFLGGRAAYVIRRANVAEETWILVGECFAHGIMYGEFMEGKPEVRDFRLR</sequence>
<evidence type="ECO:0000313" key="2">
    <source>
        <dbReference type="EMBL" id="KAK0614482.1"/>
    </source>
</evidence>
<reference evidence="2" key="1">
    <citation type="submission" date="2023-06" db="EMBL/GenBank/DDBJ databases">
        <title>Genome-scale phylogeny and comparative genomics of the fungal order Sordariales.</title>
        <authorList>
            <consortium name="Lawrence Berkeley National Laboratory"/>
            <person name="Hensen N."/>
            <person name="Bonometti L."/>
            <person name="Westerberg I."/>
            <person name="Brannstrom I.O."/>
            <person name="Guillou S."/>
            <person name="Cros-Aarteil S."/>
            <person name="Calhoun S."/>
            <person name="Haridas S."/>
            <person name="Kuo A."/>
            <person name="Mondo S."/>
            <person name="Pangilinan J."/>
            <person name="Riley R."/>
            <person name="Labutti K."/>
            <person name="Andreopoulos B."/>
            <person name="Lipzen A."/>
            <person name="Chen C."/>
            <person name="Yanf M."/>
            <person name="Daum C."/>
            <person name="Ng V."/>
            <person name="Clum A."/>
            <person name="Steindorff A."/>
            <person name="Ohm R."/>
            <person name="Martin F."/>
            <person name="Silar P."/>
            <person name="Natvig D."/>
            <person name="Lalanne C."/>
            <person name="Gautier V."/>
            <person name="Ament-Velasquez S.L."/>
            <person name="Kruys A."/>
            <person name="Hutchinson M.I."/>
            <person name="Powell A.J."/>
            <person name="Barry K."/>
            <person name="Miller A.N."/>
            <person name="Grigoriev I.V."/>
            <person name="Debuchy R."/>
            <person name="Gladieux P."/>
            <person name="Thoren M.H."/>
            <person name="Johannesson H."/>
        </authorList>
    </citation>
    <scope>NUCLEOTIDE SEQUENCE</scope>
    <source>
        <strain evidence="2">CBS 606.72</strain>
    </source>
</reference>